<dbReference type="EMBL" id="JABAHZ010000001">
    <property type="protein sequence ID" value="NLR77991.1"/>
    <property type="molecule type" value="Genomic_DNA"/>
</dbReference>
<evidence type="ECO:0000313" key="2">
    <source>
        <dbReference type="Proteomes" id="UP000552864"/>
    </source>
</evidence>
<sequence length="245" mass="28018">MANDNKYWNLEDFVDSLVVELDKTRETLAIKAINKPLTYTVKDLAIDLNIFPTFDGDTIRFITAQPGQQGASKVNIQLGSITDQQVRATTKISGLKNDTKIDDIGVDEKTRNKLRKMGVNSVDDLQQVEKRQVDIQRASDNEIDYKTLANQIQKSRRNMTPPKVNGVSLSLDDNKRPYLHVKGENFTLDPRYPPVTVINNQLAEVMEFNTHEVKILLDRQHITQNESELIMTFDPYTLVKMNIRI</sequence>
<gene>
    <name evidence="1" type="ORF">HGH91_05110</name>
</gene>
<organism evidence="1 2">
    <name type="scientific">Chitinophaga eiseniae</name>
    <dbReference type="NCBI Taxonomy" id="634771"/>
    <lineage>
        <taxon>Bacteria</taxon>
        <taxon>Pseudomonadati</taxon>
        <taxon>Bacteroidota</taxon>
        <taxon>Chitinophagia</taxon>
        <taxon>Chitinophagales</taxon>
        <taxon>Chitinophagaceae</taxon>
        <taxon>Chitinophaga</taxon>
    </lineage>
</organism>
<comment type="caution">
    <text evidence="1">The sequence shown here is derived from an EMBL/GenBank/DDBJ whole genome shotgun (WGS) entry which is preliminary data.</text>
</comment>
<accession>A0A847S871</accession>
<evidence type="ECO:0000313" key="1">
    <source>
        <dbReference type="EMBL" id="NLR77991.1"/>
    </source>
</evidence>
<dbReference type="RefSeq" id="WP_168737346.1">
    <property type="nucleotide sequence ID" value="NZ_JABAHZ010000001.1"/>
</dbReference>
<protein>
    <submittedName>
        <fullName evidence="1">Uncharacterized protein</fullName>
    </submittedName>
</protein>
<keyword evidence="2" id="KW-1185">Reference proteome</keyword>
<proteinExistence type="predicted"/>
<reference evidence="1 2" key="1">
    <citation type="submission" date="2020-04" db="EMBL/GenBank/DDBJ databases">
        <authorList>
            <person name="Yin C."/>
        </authorList>
    </citation>
    <scope>NUCLEOTIDE SEQUENCE [LARGE SCALE GENOMIC DNA]</scope>
    <source>
        <strain evidence="1 2">Ak56</strain>
    </source>
</reference>
<dbReference type="Proteomes" id="UP000552864">
    <property type="component" value="Unassembled WGS sequence"/>
</dbReference>
<name>A0A847S871_9BACT</name>
<dbReference type="AlphaFoldDB" id="A0A847S871"/>